<feature type="transmembrane region" description="Helical" evidence="7">
    <location>
        <begin position="181"/>
        <end position="200"/>
    </location>
</feature>
<evidence type="ECO:0000313" key="8">
    <source>
        <dbReference type="EMBL" id="EKE72188.1"/>
    </source>
</evidence>
<dbReference type="PANTHER" id="PTHR42948:SF1">
    <property type="entry name" value="TRANSPORTER"/>
    <property type="match status" value="1"/>
</dbReference>
<feature type="transmembrane region" description="Helical" evidence="7">
    <location>
        <begin position="393"/>
        <end position="415"/>
    </location>
</feature>
<comment type="caution">
    <text evidence="8">The sequence shown here is derived from an EMBL/GenBank/DDBJ whole genome shotgun (WGS) entry which is preliminary data.</text>
</comment>
<feature type="transmembrane region" description="Helical" evidence="7">
    <location>
        <begin position="316"/>
        <end position="341"/>
    </location>
</feature>
<dbReference type="PRINTS" id="PR00176">
    <property type="entry name" value="NANEUSMPORT"/>
</dbReference>
<dbReference type="STRING" id="745411.B3C1_11469"/>
<gene>
    <name evidence="8" type="ORF">B3C1_11469</name>
</gene>
<dbReference type="PROSITE" id="PS00610">
    <property type="entry name" value="NA_NEUROTRAN_SYMP_1"/>
    <property type="match status" value="1"/>
</dbReference>
<feature type="transmembrane region" description="Helical" evidence="7">
    <location>
        <begin position="220"/>
        <end position="249"/>
    </location>
</feature>
<dbReference type="InterPro" id="IPR047218">
    <property type="entry name" value="YocR/YhdH-like"/>
</dbReference>
<evidence type="ECO:0000256" key="2">
    <source>
        <dbReference type="ARBA" id="ARBA00022448"/>
    </source>
</evidence>
<proteinExistence type="inferred from homology"/>
<dbReference type="GO" id="GO:0016020">
    <property type="term" value="C:membrane"/>
    <property type="evidence" value="ECO:0007669"/>
    <property type="project" value="UniProtKB-SubCell"/>
</dbReference>
<dbReference type="OrthoDB" id="9762833at2"/>
<evidence type="ECO:0000256" key="7">
    <source>
        <dbReference type="SAM" id="Phobius"/>
    </source>
</evidence>
<dbReference type="Pfam" id="PF00209">
    <property type="entry name" value="SNF"/>
    <property type="match status" value="2"/>
</dbReference>
<reference evidence="8 9" key="1">
    <citation type="journal article" date="2012" name="J. Bacteriol.">
        <title>Genome Sequence of Gallaecimonas xiamenensis Type Strain 3-C-1.</title>
        <authorList>
            <person name="Lai Q."/>
            <person name="Wang L."/>
            <person name="Wang W."/>
            <person name="Shao Z."/>
        </authorList>
    </citation>
    <scope>NUCLEOTIDE SEQUENCE [LARGE SCALE GENOMIC DNA]</scope>
    <source>
        <strain evidence="8 9">3-C-1</strain>
    </source>
</reference>
<keyword evidence="6" id="KW-0769">Symport</keyword>
<evidence type="ECO:0000256" key="5">
    <source>
        <dbReference type="ARBA" id="ARBA00023136"/>
    </source>
</evidence>
<dbReference type="AlphaFoldDB" id="K2JAR6"/>
<feature type="transmembrane region" description="Helical" evidence="7">
    <location>
        <begin position="353"/>
        <end position="373"/>
    </location>
</feature>
<protein>
    <recommendedName>
        <fullName evidence="6">Transporter</fullName>
    </recommendedName>
</protein>
<organism evidence="8 9">
    <name type="scientific">Gallaecimonas xiamenensis 3-C-1</name>
    <dbReference type="NCBI Taxonomy" id="745411"/>
    <lineage>
        <taxon>Bacteria</taxon>
        <taxon>Pseudomonadati</taxon>
        <taxon>Pseudomonadota</taxon>
        <taxon>Gammaproteobacteria</taxon>
        <taxon>Enterobacterales</taxon>
        <taxon>Gallaecimonadaceae</taxon>
        <taxon>Gallaecimonas</taxon>
    </lineage>
</organism>
<keyword evidence="3 6" id="KW-0812">Transmembrane</keyword>
<dbReference type="Proteomes" id="UP000006755">
    <property type="component" value="Unassembled WGS sequence"/>
</dbReference>
<sequence>MQQANAKKGSTRWSNRFAYILAATGAAVGLGNIWKFPYIMGENGGGAFVLVYLLCIVFIGVPVMMAEVAIGKQGRHTPGHSVSDVAKASGKPAWWGFVGWMGVISGYLILSFYVVIAGWALAYIFKAGAGQFGSGDPKAVANLFAGLTGNGWALLGWTSTVILATVLVIGKGVKAGLERAVSALMPLLFVILLILAGYAASEGDFGAAFHFMFDPDFSKLSINGVVVALGHSFFTLSLASGIMIMYGAYLPEGVSIAKSSLWIAFFDTLVALIAGLAIYPIVFANGLEPGAGPGLIFQTLPIAFGQMPGGRIVGTLFFIMLVFAAFTSALALIESSVAWLVEKRGFSRWGAAFAAGFGIWLLSLGTIASVAELPISQFAMPWGKSDFFTMLDYFTANIALPIGGLLIALFTGWVANKGLMAELIDAKAVFRLWHPVIKFLAPLAILLVFLQLTGIIQL</sequence>
<dbReference type="EMBL" id="AMRI01000015">
    <property type="protein sequence ID" value="EKE72188.1"/>
    <property type="molecule type" value="Genomic_DNA"/>
</dbReference>
<feature type="transmembrane region" description="Helical" evidence="7">
    <location>
        <begin position="144"/>
        <end position="169"/>
    </location>
</feature>
<evidence type="ECO:0000313" key="9">
    <source>
        <dbReference type="Proteomes" id="UP000006755"/>
    </source>
</evidence>
<evidence type="ECO:0000256" key="1">
    <source>
        <dbReference type="ARBA" id="ARBA00004141"/>
    </source>
</evidence>
<feature type="transmembrane region" description="Helical" evidence="7">
    <location>
        <begin position="261"/>
        <end position="282"/>
    </location>
</feature>
<feature type="transmembrane region" description="Helical" evidence="7">
    <location>
        <begin position="17"/>
        <end position="34"/>
    </location>
</feature>
<name>K2JAR6_9GAMM</name>
<dbReference type="PANTHER" id="PTHR42948">
    <property type="entry name" value="TRANSPORTER"/>
    <property type="match status" value="1"/>
</dbReference>
<evidence type="ECO:0000256" key="3">
    <source>
        <dbReference type="ARBA" id="ARBA00022692"/>
    </source>
</evidence>
<dbReference type="CDD" id="cd10336">
    <property type="entry name" value="SLC6sbd_Tyt1-Like"/>
    <property type="match status" value="1"/>
</dbReference>
<dbReference type="PROSITE" id="PS50267">
    <property type="entry name" value="NA_NEUROTRAN_SYMP_3"/>
    <property type="match status" value="1"/>
</dbReference>
<feature type="transmembrane region" description="Helical" evidence="7">
    <location>
        <begin position="436"/>
        <end position="456"/>
    </location>
</feature>
<keyword evidence="9" id="KW-1185">Reference proteome</keyword>
<dbReference type="NCBIfam" id="NF037979">
    <property type="entry name" value="Na_transp"/>
    <property type="match status" value="1"/>
</dbReference>
<feature type="transmembrane region" description="Helical" evidence="7">
    <location>
        <begin position="97"/>
        <end position="124"/>
    </location>
</feature>
<comment type="similarity">
    <text evidence="6">Belongs to the sodium:neurotransmitter symporter (SNF) (TC 2.A.22) family.</text>
</comment>
<dbReference type="eggNOG" id="COG0733">
    <property type="taxonomic scope" value="Bacteria"/>
</dbReference>
<keyword evidence="2 6" id="KW-0813">Transport</keyword>
<feature type="transmembrane region" description="Helical" evidence="7">
    <location>
        <begin position="46"/>
        <end position="66"/>
    </location>
</feature>
<dbReference type="InterPro" id="IPR037272">
    <property type="entry name" value="SNS_sf"/>
</dbReference>
<dbReference type="RefSeq" id="WP_008484968.1">
    <property type="nucleotide sequence ID" value="NZ_AMRI01000015.1"/>
</dbReference>
<keyword evidence="4 7" id="KW-1133">Transmembrane helix</keyword>
<comment type="subcellular location">
    <subcellularLocation>
        <location evidence="1">Membrane</location>
        <topology evidence="1">Multi-pass membrane protein</topology>
    </subcellularLocation>
</comment>
<keyword evidence="5 7" id="KW-0472">Membrane</keyword>
<evidence type="ECO:0000256" key="4">
    <source>
        <dbReference type="ARBA" id="ARBA00022989"/>
    </source>
</evidence>
<evidence type="ECO:0000256" key="6">
    <source>
        <dbReference type="RuleBase" id="RU003732"/>
    </source>
</evidence>
<dbReference type="GO" id="GO:0015293">
    <property type="term" value="F:symporter activity"/>
    <property type="evidence" value="ECO:0007669"/>
    <property type="project" value="UniProtKB-KW"/>
</dbReference>
<dbReference type="PATRIC" id="fig|745411.4.peg.2256"/>
<dbReference type="InterPro" id="IPR000175">
    <property type="entry name" value="Na/ntran_symport"/>
</dbReference>
<accession>K2JAR6</accession>
<dbReference type="SUPFAM" id="SSF161070">
    <property type="entry name" value="SNF-like"/>
    <property type="match status" value="1"/>
</dbReference>